<dbReference type="Proteomes" id="UP000614272">
    <property type="component" value="Unassembled WGS sequence"/>
</dbReference>
<evidence type="ECO:0000313" key="4">
    <source>
        <dbReference type="EMBL" id="GGD67993.1"/>
    </source>
</evidence>
<comment type="caution">
    <text evidence="4">The sequence shown here is derived from an EMBL/GenBank/DDBJ whole genome shotgun (WGS) entry which is preliminary data.</text>
</comment>
<gene>
    <name evidence="4" type="ORF">GCM10011357_23870</name>
</gene>
<feature type="domain" description="Solute-binding protein family 3/N-terminal" evidence="3">
    <location>
        <begin position="15"/>
        <end position="230"/>
    </location>
</feature>
<accession>A0ABQ1RJ01</accession>
<protein>
    <submittedName>
        <fullName evidence="4">ABC transporter substrate-binding protein</fullName>
    </submittedName>
</protein>
<evidence type="ECO:0000256" key="1">
    <source>
        <dbReference type="ARBA" id="ARBA00010333"/>
    </source>
</evidence>
<sequence>MPLSGAQESIDIATGEWPPYTSASLPQDGYVNHVVRSAFGEMGIQVSFIYQPWARSYEGAKKGDYAATSYWYQDPKHQADFLLSTPLTKEKVVFFRRKSGRPLHWDELADFDDLRIGLSRSYTYTQALWEYANANPHRISVVNTDTQNIKMLLLERIDLFPVQELVGWNLVHGLFAPEQANRIETLQPPLSEKTGHLLFPKRNAGSERWRDLFNRGLDKLKKKGLLEQYREDLIMGGYARPGEDE</sequence>
<dbReference type="PANTHER" id="PTHR35936:SF25">
    <property type="entry name" value="ABC TRANSPORTER SUBSTRATE-BINDING PROTEIN"/>
    <property type="match status" value="1"/>
</dbReference>
<name>A0ABQ1RJ01_9ALTE</name>
<comment type="similarity">
    <text evidence="1">Belongs to the bacterial solute-binding protein 3 family.</text>
</comment>
<dbReference type="InterPro" id="IPR001638">
    <property type="entry name" value="Solute-binding_3/MltF_N"/>
</dbReference>
<dbReference type="PANTHER" id="PTHR35936">
    <property type="entry name" value="MEMBRANE-BOUND LYTIC MUREIN TRANSGLYCOSYLASE F"/>
    <property type="match status" value="1"/>
</dbReference>
<dbReference type="Gene3D" id="3.40.190.10">
    <property type="entry name" value="Periplasmic binding protein-like II"/>
    <property type="match status" value="2"/>
</dbReference>
<keyword evidence="2" id="KW-0732">Signal</keyword>
<reference evidence="5" key="1">
    <citation type="journal article" date="2019" name="Int. J. Syst. Evol. Microbiol.">
        <title>The Global Catalogue of Microorganisms (GCM) 10K type strain sequencing project: providing services to taxonomists for standard genome sequencing and annotation.</title>
        <authorList>
            <consortium name="The Broad Institute Genomics Platform"/>
            <consortium name="The Broad Institute Genome Sequencing Center for Infectious Disease"/>
            <person name="Wu L."/>
            <person name="Ma J."/>
        </authorList>
    </citation>
    <scope>NUCLEOTIDE SEQUENCE [LARGE SCALE GENOMIC DNA]</scope>
    <source>
        <strain evidence="5">CGMCC 1.12923</strain>
    </source>
</reference>
<dbReference type="EMBL" id="BMGJ01000009">
    <property type="protein sequence ID" value="GGD67993.1"/>
    <property type="molecule type" value="Genomic_DNA"/>
</dbReference>
<evidence type="ECO:0000259" key="3">
    <source>
        <dbReference type="Pfam" id="PF00497"/>
    </source>
</evidence>
<organism evidence="4 5">
    <name type="scientific">Lacimicrobium alkaliphilum</name>
    <dbReference type="NCBI Taxonomy" id="1526571"/>
    <lineage>
        <taxon>Bacteria</taxon>
        <taxon>Pseudomonadati</taxon>
        <taxon>Pseudomonadota</taxon>
        <taxon>Gammaproteobacteria</taxon>
        <taxon>Alteromonadales</taxon>
        <taxon>Alteromonadaceae</taxon>
        <taxon>Lacimicrobium</taxon>
    </lineage>
</organism>
<evidence type="ECO:0000256" key="2">
    <source>
        <dbReference type="ARBA" id="ARBA00022729"/>
    </source>
</evidence>
<dbReference type="SUPFAM" id="SSF53850">
    <property type="entry name" value="Periplasmic binding protein-like II"/>
    <property type="match status" value="1"/>
</dbReference>
<evidence type="ECO:0000313" key="5">
    <source>
        <dbReference type="Proteomes" id="UP000614272"/>
    </source>
</evidence>
<dbReference type="Pfam" id="PF00497">
    <property type="entry name" value="SBP_bac_3"/>
    <property type="match status" value="1"/>
</dbReference>
<proteinExistence type="inferred from homology"/>
<keyword evidence="5" id="KW-1185">Reference proteome</keyword>